<name>A0A7W3TB95_9ACTN</name>
<dbReference type="InterPro" id="IPR012340">
    <property type="entry name" value="NA-bd_OB-fold"/>
</dbReference>
<dbReference type="Proteomes" id="UP000538929">
    <property type="component" value="Unassembled WGS sequence"/>
</dbReference>
<reference evidence="3" key="1">
    <citation type="submission" date="2019-10" db="EMBL/GenBank/DDBJ databases">
        <title>Streptomyces sp. nov., a novel actinobacterium isolated from alkaline environment.</title>
        <authorList>
            <person name="Golinska P."/>
        </authorList>
    </citation>
    <scope>NUCLEOTIDE SEQUENCE [LARGE SCALE GENOMIC DNA]</scope>
    <source>
        <strain evidence="3">DSM 42118</strain>
    </source>
</reference>
<organism evidence="2 3">
    <name type="scientific">Streptomyces alkaliphilus</name>
    <dbReference type="NCBI Taxonomy" id="1472722"/>
    <lineage>
        <taxon>Bacteria</taxon>
        <taxon>Bacillati</taxon>
        <taxon>Actinomycetota</taxon>
        <taxon>Actinomycetes</taxon>
        <taxon>Kitasatosporales</taxon>
        <taxon>Streptomycetaceae</taxon>
        <taxon>Streptomyces</taxon>
    </lineage>
</organism>
<accession>A0A7W3TB95</accession>
<sequence>MTDGSRSGRRGTGWRRLLGLQDSSAKSPVPEADEADEAECVHIRDCTEGPEGRRVVTVRGTLRTVGERTVGGLPALEAELDDGSASLSIVWLGRRSIAGVEPGRDMIASGRVVDSRGRPVLFNPRYELKPLGTE</sequence>
<protein>
    <submittedName>
        <fullName evidence="2">DNA-binding protein</fullName>
    </submittedName>
</protein>
<comment type="caution">
    <text evidence="2">The sequence shown here is derived from an EMBL/GenBank/DDBJ whole genome shotgun (WGS) entry which is preliminary data.</text>
</comment>
<keyword evidence="3" id="KW-1185">Reference proteome</keyword>
<keyword evidence="2" id="KW-0238">DNA-binding</keyword>
<dbReference type="AlphaFoldDB" id="A0A7W3TB95"/>
<evidence type="ECO:0000313" key="3">
    <source>
        <dbReference type="Proteomes" id="UP000538929"/>
    </source>
</evidence>
<dbReference type="GO" id="GO:0003677">
    <property type="term" value="F:DNA binding"/>
    <property type="evidence" value="ECO:0007669"/>
    <property type="project" value="UniProtKB-KW"/>
</dbReference>
<dbReference type="EMBL" id="VKHT01000097">
    <property type="protein sequence ID" value="MBB0243607.1"/>
    <property type="molecule type" value="Genomic_DNA"/>
</dbReference>
<dbReference type="RefSeq" id="WP_182605251.1">
    <property type="nucleotide sequence ID" value="NZ_VKHT01000097.1"/>
</dbReference>
<evidence type="ECO:0000313" key="2">
    <source>
        <dbReference type="EMBL" id="MBB0243607.1"/>
    </source>
</evidence>
<dbReference type="Gene3D" id="2.40.50.140">
    <property type="entry name" value="Nucleic acid-binding proteins"/>
    <property type="match status" value="1"/>
</dbReference>
<gene>
    <name evidence="2" type="ORF">FNQ90_05650</name>
</gene>
<proteinExistence type="predicted"/>
<dbReference type="CDD" id="cd04488">
    <property type="entry name" value="RecG_wedge_OBF"/>
    <property type="match status" value="1"/>
</dbReference>
<feature type="region of interest" description="Disordered" evidence="1">
    <location>
        <begin position="1"/>
        <end position="36"/>
    </location>
</feature>
<evidence type="ECO:0000256" key="1">
    <source>
        <dbReference type="SAM" id="MobiDB-lite"/>
    </source>
</evidence>